<name>A0ABM6U0M1_FUSVA</name>
<feature type="transmembrane region" description="Helical" evidence="1">
    <location>
        <begin position="20"/>
        <end position="44"/>
    </location>
</feature>
<reference evidence="4" key="1">
    <citation type="journal article" date="2018" name="MSphere">
        <title>Fusobacterium Genomics Using MinION and Illumina Sequencing Enables Genome Completion and Correction.</title>
        <authorList>
            <person name="Todd S.M."/>
            <person name="Settlage R.E."/>
            <person name="Lahmers K.K."/>
            <person name="Slade D.J."/>
        </authorList>
    </citation>
    <scope>NUCLEOTIDE SEQUENCE [LARGE SCALE GENOMIC DNA]</scope>
    <source>
        <strain evidence="4">ATCC 27725</strain>
    </source>
</reference>
<gene>
    <name evidence="3" type="ORF">C4N18_00315</name>
</gene>
<dbReference type="InterPro" id="IPR036709">
    <property type="entry name" value="Autotransporte_beta_dom_sf"/>
</dbReference>
<dbReference type="Proteomes" id="UP000241238">
    <property type="component" value="Chromosome"/>
</dbReference>
<dbReference type="InterPro" id="IPR005546">
    <property type="entry name" value="Autotransporte_beta"/>
</dbReference>
<evidence type="ECO:0000256" key="1">
    <source>
        <dbReference type="SAM" id="Phobius"/>
    </source>
</evidence>
<keyword evidence="1" id="KW-0812">Transmembrane</keyword>
<dbReference type="RefSeq" id="WP_005951136.1">
    <property type="nucleotide sequence ID" value="NZ_CP028103.1"/>
</dbReference>
<keyword evidence="4" id="KW-1185">Reference proteome</keyword>
<dbReference type="Gene3D" id="2.40.128.130">
    <property type="entry name" value="Autotransporter beta-domain"/>
    <property type="match status" value="1"/>
</dbReference>
<feature type="domain" description="Autotransporter" evidence="2">
    <location>
        <begin position="986"/>
        <end position="1273"/>
    </location>
</feature>
<dbReference type="GeneID" id="77466419"/>
<dbReference type="EMBL" id="CP028103">
    <property type="protein sequence ID" value="AVQ29740.1"/>
    <property type="molecule type" value="Genomic_DNA"/>
</dbReference>
<dbReference type="PROSITE" id="PS51257">
    <property type="entry name" value="PROKAR_LIPOPROTEIN"/>
    <property type="match status" value="1"/>
</dbReference>
<evidence type="ECO:0000259" key="2">
    <source>
        <dbReference type="PROSITE" id="PS51208"/>
    </source>
</evidence>
<dbReference type="Pfam" id="PF03797">
    <property type="entry name" value="Autotransporter"/>
    <property type="match status" value="1"/>
</dbReference>
<dbReference type="PROSITE" id="PS51208">
    <property type="entry name" value="AUTOTRANSPORTER"/>
    <property type="match status" value="1"/>
</dbReference>
<keyword evidence="1" id="KW-0472">Membrane</keyword>
<dbReference type="SUPFAM" id="SSF103515">
    <property type="entry name" value="Autotransporter"/>
    <property type="match status" value="1"/>
</dbReference>
<protein>
    <submittedName>
        <fullName evidence="3">Autotransporter domain-containing protein</fullName>
    </submittedName>
</protein>
<accession>A0ABM6U0M1</accession>
<evidence type="ECO:0000313" key="3">
    <source>
        <dbReference type="EMBL" id="AVQ29740.1"/>
    </source>
</evidence>
<sequence>MIEKIIKAVKSSNKRRGRNITIGAVVGFLLSCTAVMGADSYLWIKGDGGEIEFNTTETVDGSGSCNEGNWDTENPYEDVGNIWDTVKKTYTNNTLLSSSKVNDKDGNKEISYGLRLSGDLTDVNFVNNASITGEMSSSGNSYGYGIYNKSGTMKNITNAGVISGSGIYNGSSASYGSGIYNKSGTMKNITNAGVISGTGSSSSGYGFGYGIYNSGTMKNITNRGLISGTGSSDSGTGYGIYNSLGTIGDITNAGIINGYGNSTSGKGIGSGIYNFKSEMENITNAGLISGTGNSTSDAGTGSGINNDSDDKEMGAITNTGIISGYGTGSSSVSEGYGIYNKSGTIGDITNAGLINGYAASTSAAFAYGIFNDTNAIKIGNITNTGVISGYGNGLDSGSTGSSSTALGFGIYNKDTMGSITNTGIISGIGTGAGIYNHSGTMGAITNTGVIYGTSNAIKKSDGTIDPSSNYGILVNGDSNNDVVDGLTIVDETPKENEILNKGLIFKAVVGGYKAEEKDYKKFGKTFDNGAGITIINAKAVGDKANISGTESLELKKGILTTGDSQTINISSSKGYILNGITNTLKVLEGNNELNGSVINAYKTAVVFGDTGDKELTLLGTVVNGGIDGSAAILGSDNGDTLILQSMTSSGDTQNTVVNGNINMGAGADTLTIGDGTIINGILDGGDSDSEDTLNFGVSSGAKSIPGESQGINIMHNITNFENINVGENTNVTLFEKTIGADGKEKELKVTGVEEINIKAGGVLNLRIDSQTIKNGRYEGHALFGNAELKINGDISQLPGGKTEIKETEVEKYKVGIFNLITNGLGINSIIAMDGITLNENLFVKTNSILDKAVILEEDEEGEGKGEKGDIKIEDNEDIFVINKEIPRDEQKYIKLNEIYKGVHSSARENFNALKDILTLNAAGGDYTSVTDKEQLAILLSYLSNIYTETPYSYSSELSRKSMGMFRDIITENQFKPNLNQWLIMGGLTHRDGGTKDTYYGKNYHGFDTGTADVDVDMKLTGAYALGKYGYSENVALGVTAGGNRSEAKLPMSKVKGNSGYVGAFAENYRGNLTLKAGAGIQYSEYDANRATLGGHSYSEKYSDMTYDIYLNGRYSYNIGENLFLEPYGTLSYTYVDQEGADEGSKVLAIETDSKSFDYTAAKVGVDLKKVIPHEKGKSTLSAGVSYTRLLTGADEENITGRFKGESATDFDILVPHKNEHSIGLNAKYALELESGILFDVKGSYSVERDSHNGTGKNRTKGEWIVGAGIGYKF</sequence>
<proteinExistence type="predicted"/>
<keyword evidence="1" id="KW-1133">Transmembrane helix</keyword>
<organism evidence="3 4">
    <name type="scientific">Fusobacterium varium ATCC 27725</name>
    <dbReference type="NCBI Taxonomy" id="469618"/>
    <lineage>
        <taxon>Bacteria</taxon>
        <taxon>Fusobacteriati</taxon>
        <taxon>Fusobacteriota</taxon>
        <taxon>Fusobacteriia</taxon>
        <taxon>Fusobacteriales</taxon>
        <taxon>Fusobacteriaceae</taxon>
        <taxon>Fusobacterium</taxon>
    </lineage>
</organism>
<evidence type="ECO:0000313" key="4">
    <source>
        <dbReference type="Proteomes" id="UP000241238"/>
    </source>
</evidence>
<dbReference type="SMART" id="SM00869">
    <property type="entry name" value="Autotransporter"/>
    <property type="match status" value="1"/>
</dbReference>